<dbReference type="SUPFAM" id="SSF48452">
    <property type="entry name" value="TPR-like"/>
    <property type="match status" value="1"/>
</dbReference>
<feature type="repeat" description="TPR" evidence="1">
    <location>
        <begin position="184"/>
        <end position="217"/>
    </location>
</feature>
<reference evidence="2 3" key="1">
    <citation type="submission" date="2024-02" db="EMBL/GenBank/DDBJ databases">
        <title>A Gaetbulibacter species isolated from tidal flats and genomic insights of their niches.</title>
        <authorList>
            <person name="Ye Y."/>
        </authorList>
    </citation>
    <scope>NUCLEOTIDE SEQUENCE [LARGE SCALE GENOMIC DNA]</scope>
    <source>
        <strain evidence="2 3">KEM-8</strain>
    </source>
</reference>
<name>A0ABW7MWS2_9FLAO</name>
<gene>
    <name evidence="2" type="ORF">V8G56_12770</name>
</gene>
<dbReference type="RefSeq" id="WP_395438843.1">
    <property type="nucleotide sequence ID" value="NZ_JBAWKC010000004.1"/>
</dbReference>
<accession>A0ABW7MWS2</accession>
<protein>
    <submittedName>
        <fullName evidence="2">Tetratricopeptide repeat protein</fullName>
    </submittedName>
</protein>
<dbReference type="PROSITE" id="PS50005">
    <property type="entry name" value="TPR"/>
    <property type="match status" value="1"/>
</dbReference>
<evidence type="ECO:0000256" key="1">
    <source>
        <dbReference type="PROSITE-ProRule" id="PRU00339"/>
    </source>
</evidence>
<dbReference type="Proteomes" id="UP001610104">
    <property type="component" value="Unassembled WGS sequence"/>
</dbReference>
<sequence length="231" mass="27236">MRAILFCLFTIIVISGCSKNVQYSEEFKEKTAGRYLFNSEVVIDVYFENNDLFLKWQGEKVMKPIILDENTFFVADMYKKFHFVEHPQTKKHYLSILDEDDENVISYDYLKVSDSFKTPSMYLENKEFDKALLGYLDIQKQDSTSVFINEIDFNRKGYELLREKKYQDAINVFKINVALYPKSDNVYDSLADAYLRNGDSLLAFNNYKKALELNTGNDRAKEYIKKYSKNK</sequence>
<evidence type="ECO:0000313" key="2">
    <source>
        <dbReference type="EMBL" id="MFH6769617.1"/>
    </source>
</evidence>
<evidence type="ECO:0000313" key="3">
    <source>
        <dbReference type="Proteomes" id="UP001610104"/>
    </source>
</evidence>
<dbReference type="EMBL" id="JBAWKC010000004">
    <property type="protein sequence ID" value="MFH6769617.1"/>
    <property type="molecule type" value="Genomic_DNA"/>
</dbReference>
<keyword evidence="1" id="KW-0802">TPR repeat</keyword>
<proteinExistence type="predicted"/>
<organism evidence="2 3">
    <name type="scientific">Gaetbulibacter aquiaggeris</name>
    <dbReference type="NCBI Taxonomy" id="1735373"/>
    <lineage>
        <taxon>Bacteria</taxon>
        <taxon>Pseudomonadati</taxon>
        <taxon>Bacteroidota</taxon>
        <taxon>Flavobacteriia</taxon>
        <taxon>Flavobacteriales</taxon>
        <taxon>Flavobacteriaceae</taxon>
        <taxon>Gaetbulibacter</taxon>
    </lineage>
</organism>
<dbReference type="PROSITE" id="PS51257">
    <property type="entry name" value="PROKAR_LIPOPROTEIN"/>
    <property type="match status" value="1"/>
</dbReference>
<dbReference type="InterPro" id="IPR011990">
    <property type="entry name" value="TPR-like_helical_dom_sf"/>
</dbReference>
<keyword evidence="3" id="KW-1185">Reference proteome</keyword>
<dbReference type="Gene3D" id="1.25.40.10">
    <property type="entry name" value="Tetratricopeptide repeat domain"/>
    <property type="match status" value="1"/>
</dbReference>
<comment type="caution">
    <text evidence="2">The sequence shown here is derived from an EMBL/GenBank/DDBJ whole genome shotgun (WGS) entry which is preliminary data.</text>
</comment>
<dbReference type="InterPro" id="IPR019734">
    <property type="entry name" value="TPR_rpt"/>
</dbReference>